<comment type="similarity">
    <text evidence="2">Belongs to the NRDE2 family.</text>
</comment>
<evidence type="ECO:0000256" key="1">
    <source>
        <dbReference type="ARBA" id="ARBA00004123"/>
    </source>
</evidence>
<evidence type="ECO:0000313" key="5">
    <source>
        <dbReference type="EMBL" id="KAG6404298.1"/>
    </source>
</evidence>
<keyword evidence="3" id="KW-0539">Nucleus</keyword>
<feature type="region of interest" description="Disordered" evidence="4">
    <location>
        <begin position="1"/>
        <end position="34"/>
    </location>
</feature>
<feature type="compositionally biased region" description="Acidic residues" evidence="4">
    <location>
        <begin position="564"/>
        <end position="573"/>
    </location>
</feature>
<protein>
    <recommendedName>
        <fullName evidence="7">Protein NRDE2-like protein</fullName>
    </recommendedName>
</protein>
<comment type="subcellular location">
    <subcellularLocation>
        <location evidence="1">Nucleus</location>
    </subcellularLocation>
</comment>
<dbReference type="GO" id="GO:0006396">
    <property type="term" value="P:RNA processing"/>
    <property type="evidence" value="ECO:0007669"/>
    <property type="project" value="InterPro"/>
</dbReference>
<dbReference type="SMART" id="SM00386">
    <property type="entry name" value="HAT"/>
    <property type="match status" value="3"/>
</dbReference>
<dbReference type="EMBL" id="PNBA02000013">
    <property type="protein sequence ID" value="KAG6404298.1"/>
    <property type="molecule type" value="Genomic_DNA"/>
</dbReference>
<feature type="compositionally biased region" description="Low complexity" evidence="4">
    <location>
        <begin position="24"/>
        <end position="34"/>
    </location>
</feature>
<feature type="compositionally biased region" description="Acidic residues" evidence="4">
    <location>
        <begin position="62"/>
        <end position="75"/>
    </location>
</feature>
<accession>A0A8X8X266</accession>
<evidence type="ECO:0000256" key="4">
    <source>
        <dbReference type="SAM" id="MobiDB-lite"/>
    </source>
</evidence>
<name>A0A8X8X266_SALSN</name>
<dbReference type="GO" id="GO:1902369">
    <property type="term" value="P:negative regulation of RNA catabolic process"/>
    <property type="evidence" value="ECO:0007669"/>
    <property type="project" value="TreeGrafter"/>
</dbReference>
<feature type="compositionally biased region" description="Basic residues" evidence="4">
    <location>
        <begin position="103"/>
        <end position="113"/>
    </location>
</feature>
<evidence type="ECO:0008006" key="7">
    <source>
        <dbReference type="Google" id="ProtNLM"/>
    </source>
</evidence>
<feature type="region of interest" description="Disordered" evidence="4">
    <location>
        <begin position="534"/>
        <end position="576"/>
    </location>
</feature>
<evidence type="ECO:0000256" key="3">
    <source>
        <dbReference type="ARBA" id="ARBA00023242"/>
    </source>
</evidence>
<dbReference type="InterPro" id="IPR003107">
    <property type="entry name" value="HAT"/>
</dbReference>
<dbReference type="Proteomes" id="UP000298416">
    <property type="component" value="Unassembled WGS sequence"/>
</dbReference>
<dbReference type="GO" id="GO:0071013">
    <property type="term" value="C:catalytic step 2 spliceosome"/>
    <property type="evidence" value="ECO:0007669"/>
    <property type="project" value="TreeGrafter"/>
</dbReference>
<evidence type="ECO:0000313" key="6">
    <source>
        <dbReference type="Proteomes" id="UP000298416"/>
    </source>
</evidence>
<dbReference type="GO" id="GO:0031048">
    <property type="term" value="P:regulatory ncRNA-mediated heterochromatin formation"/>
    <property type="evidence" value="ECO:0007669"/>
    <property type="project" value="TreeGrafter"/>
</dbReference>
<dbReference type="InterPro" id="IPR013633">
    <property type="entry name" value="NRDE-2"/>
</dbReference>
<comment type="caution">
    <text evidence="5">The sequence shown here is derived from an EMBL/GenBank/DDBJ whole genome shotgun (WGS) entry which is preliminary data.</text>
</comment>
<sequence length="1158" mass="131919">MAEEEQTTKTTPLFAAFGGESLPSAADSSSDKATAQWLQNSSFNTDLSVINDAVSKYKLTYDEESEEEEEDDNAEGIDARKRPLQYDMVPSEASASSDEERGRKSKKKKKRRKGESSGSRASFSYAAKLSSNSRKPGVEKWAASSSSTANEKEYYFDSRGDRDNLAFGSIYRMDVARYKLCNSKKLCEQNFIQWNKRTRRLEGDNDVDALDNRLRSGGRYWSAKYAAIERHKDLKRMRVLAPRSNMKSSVADYIPLVDEGSDSGLASSAEVVQESWEDEVLRRTKEFSKMTREHPQDESLWLAFAKFQDKVASKQSHKGARLQILEKKISILEKATEINPESEDLLISLMKAYQSRDSTDVLIRRWEKILTSNSGSCKLWKEFLRVLGGEFSRFKVSELRKMYANAIQALAGACIKQQRQAHPSDSATSIDPAIIQLELSLVDVFIGLCRLEWQAGYQELATALFQAELEYSLFSPFVLSEQSKQRLFQHFWSSNGARIGEDGALGWLTWIEKEEEQRQMLIREEEASDAVEEGGWTGWFDPSSETTEIELPGTTTEEQKVGEELNDESDTNDVDQKDDVESLLKALGIDAAAEADITIKDTETWTKWSKAEMTRDFDHWMPLRANSDQVSHDVVTAEAEDEQILSIIMYEDVSDYLFSLKSEEARFSLVSQFIDFFEGRIAQWTCTNSSSWVARTLSLESPPYSLLEDLGKVHDVLVRKSTNLRSCSLELLLESSDDSNMRTNMMKFLRNAILLCLKVFPQNYILEEAALVAEELSNTRMNSTSYSVTPCRALAKTLLKNNRQDVLLCGVYAKREAFYGNIEHSRKIFDMALSSVEGLPPELRSNASLLYFWYAEVELANNSSESSDSSSRAIHILSCLGNGAKYTPFKGQLSSVQQLRARQGFKDRIRVLSSTWAHGVTDDHSAALICSAALFEELTSGWACALEILENSFTMVLPERRRNSRQLEFLFTYYVRMLDRNHMELKLSGIWESIVKGLQLYPFSPQLHYALVEISHLYTSPNKLRWTFDDHCRKTPSTITWLYALAFELSTGGSQHRIRGLFERALEDDKLHSSVILWRCFIEYERSVACNTPGAKRVFFRAIHACPWSKKLWLDGFLKLNSVLSVKELSDLQEVMREKELNLRTDIYEILLQDEMEA</sequence>
<reference evidence="5" key="1">
    <citation type="submission" date="2018-01" db="EMBL/GenBank/DDBJ databases">
        <authorList>
            <person name="Mao J.F."/>
        </authorList>
    </citation>
    <scope>NUCLEOTIDE SEQUENCE</scope>
    <source>
        <strain evidence="5">Huo1</strain>
        <tissue evidence="5">Leaf</tissue>
    </source>
</reference>
<gene>
    <name evidence="5" type="ORF">SASPL_136544</name>
</gene>
<reference evidence="5" key="2">
    <citation type="submission" date="2020-08" db="EMBL/GenBank/DDBJ databases">
        <title>Plant Genome Project.</title>
        <authorList>
            <person name="Zhang R.-G."/>
        </authorList>
    </citation>
    <scope>NUCLEOTIDE SEQUENCE</scope>
    <source>
        <strain evidence="5">Huo1</strain>
        <tissue evidence="5">Leaf</tissue>
    </source>
</reference>
<dbReference type="PANTHER" id="PTHR13471">
    <property type="entry name" value="TETRATRICOPEPTIDE-LIKE HELICAL"/>
    <property type="match status" value="1"/>
</dbReference>
<evidence type="ECO:0000256" key="2">
    <source>
        <dbReference type="ARBA" id="ARBA00009265"/>
    </source>
</evidence>
<feature type="region of interest" description="Disordered" evidence="4">
    <location>
        <begin position="60"/>
        <end position="130"/>
    </location>
</feature>
<proteinExistence type="inferred from homology"/>
<dbReference type="OrthoDB" id="297219at2759"/>
<dbReference type="Pfam" id="PF08424">
    <property type="entry name" value="NRDE-2"/>
    <property type="match status" value="1"/>
</dbReference>
<dbReference type="AlphaFoldDB" id="A0A8X8X266"/>
<keyword evidence="6" id="KW-1185">Reference proteome</keyword>
<dbReference type="PANTHER" id="PTHR13471:SF0">
    <property type="entry name" value="NUCLEAR EXOSOME REGULATOR NRDE2"/>
    <property type="match status" value="1"/>
</dbReference>
<organism evidence="5">
    <name type="scientific">Salvia splendens</name>
    <name type="common">Scarlet sage</name>
    <dbReference type="NCBI Taxonomy" id="180675"/>
    <lineage>
        <taxon>Eukaryota</taxon>
        <taxon>Viridiplantae</taxon>
        <taxon>Streptophyta</taxon>
        <taxon>Embryophyta</taxon>
        <taxon>Tracheophyta</taxon>
        <taxon>Spermatophyta</taxon>
        <taxon>Magnoliopsida</taxon>
        <taxon>eudicotyledons</taxon>
        <taxon>Gunneridae</taxon>
        <taxon>Pentapetalae</taxon>
        <taxon>asterids</taxon>
        <taxon>lamiids</taxon>
        <taxon>Lamiales</taxon>
        <taxon>Lamiaceae</taxon>
        <taxon>Nepetoideae</taxon>
        <taxon>Mentheae</taxon>
        <taxon>Salviinae</taxon>
        <taxon>Salvia</taxon>
        <taxon>Salvia subgen. Calosphace</taxon>
        <taxon>core Calosphace</taxon>
    </lineage>
</organism>